<gene>
    <name evidence="2" type="ORF">CEXT_253411</name>
</gene>
<dbReference type="AlphaFoldDB" id="A0AAV4VIG0"/>
<evidence type="ECO:0000313" key="2">
    <source>
        <dbReference type="EMBL" id="GIY70206.1"/>
    </source>
</evidence>
<reference evidence="2 3" key="1">
    <citation type="submission" date="2021-06" db="EMBL/GenBank/DDBJ databases">
        <title>Caerostris extrusa draft genome.</title>
        <authorList>
            <person name="Kono N."/>
            <person name="Arakawa K."/>
        </authorList>
    </citation>
    <scope>NUCLEOTIDE SEQUENCE [LARGE SCALE GENOMIC DNA]</scope>
</reference>
<name>A0AAV4VIG0_CAEEX</name>
<evidence type="ECO:0000313" key="3">
    <source>
        <dbReference type="Proteomes" id="UP001054945"/>
    </source>
</evidence>
<organism evidence="2 3">
    <name type="scientific">Caerostris extrusa</name>
    <name type="common">Bark spider</name>
    <name type="synonym">Caerostris bankana</name>
    <dbReference type="NCBI Taxonomy" id="172846"/>
    <lineage>
        <taxon>Eukaryota</taxon>
        <taxon>Metazoa</taxon>
        <taxon>Ecdysozoa</taxon>
        <taxon>Arthropoda</taxon>
        <taxon>Chelicerata</taxon>
        <taxon>Arachnida</taxon>
        <taxon>Araneae</taxon>
        <taxon>Araneomorphae</taxon>
        <taxon>Entelegynae</taxon>
        <taxon>Araneoidea</taxon>
        <taxon>Araneidae</taxon>
        <taxon>Caerostris</taxon>
    </lineage>
</organism>
<dbReference type="EMBL" id="BPLR01014636">
    <property type="protein sequence ID" value="GIY70206.1"/>
    <property type="molecule type" value="Genomic_DNA"/>
</dbReference>
<accession>A0AAV4VIG0</accession>
<sequence>MAVERQNQIKQALVRCDANNLFFLPPGRSVHRRDLPVPAEPAVGGGGEEALRAHDVRQRTEAAHLEGVQDQVPHRNHATQHGREQPRVGCCTRL</sequence>
<evidence type="ECO:0000256" key="1">
    <source>
        <dbReference type="SAM" id="MobiDB-lite"/>
    </source>
</evidence>
<dbReference type="Proteomes" id="UP001054945">
    <property type="component" value="Unassembled WGS sequence"/>
</dbReference>
<feature type="region of interest" description="Disordered" evidence="1">
    <location>
        <begin position="69"/>
        <end position="94"/>
    </location>
</feature>
<proteinExistence type="predicted"/>
<keyword evidence="3" id="KW-1185">Reference proteome</keyword>
<comment type="caution">
    <text evidence="2">The sequence shown here is derived from an EMBL/GenBank/DDBJ whole genome shotgun (WGS) entry which is preliminary data.</text>
</comment>
<protein>
    <submittedName>
        <fullName evidence="2">Uncharacterized protein</fullName>
    </submittedName>
</protein>